<evidence type="ECO:0000313" key="2">
    <source>
        <dbReference type="Proteomes" id="UP000076502"/>
    </source>
</evidence>
<accession>A0A154NYD1</accession>
<protein>
    <submittedName>
        <fullName evidence="1">Uncharacterized protein</fullName>
    </submittedName>
</protein>
<gene>
    <name evidence="1" type="ORF">WN55_09485</name>
</gene>
<evidence type="ECO:0000313" key="1">
    <source>
        <dbReference type="EMBL" id="KZC04686.1"/>
    </source>
</evidence>
<name>A0A154NYD1_DUFNO</name>
<dbReference type="EMBL" id="KQ434783">
    <property type="protein sequence ID" value="KZC04686.1"/>
    <property type="molecule type" value="Genomic_DNA"/>
</dbReference>
<proteinExistence type="predicted"/>
<sequence length="53" mass="5711">MYIHINRGSAVRKLTGGAAARRGAARRGEAVSSLQVPGHWVNPSIDLTPLHTY</sequence>
<organism evidence="1 2">
    <name type="scientific">Dufourea novaeangliae</name>
    <name type="common">Sweat bee</name>
    <dbReference type="NCBI Taxonomy" id="178035"/>
    <lineage>
        <taxon>Eukaryota</taxon>
        <taxon>Metazoa</taxon>
        <taxon>Ecdysozoa</taxon>
        <taxon>Arthropoda</taxon>
        <taxon>Hexapoda</taxon>
        <taxon>Insecta</taxon>
        <taxon>Pterygota</taxon>
        <taxon>Neoptera</taxon>
        <taxon>Endopterygota</taxon>
        <taxon>Hymenoptera</taxon>
        <taxon>Apocrita</taxon>
        <taxon>Aculeata</taxon>
        <taxon>Apoidea</taxon>
        <taxon>Anthophila</taxon>
        <taxon>Halictidae</taxon>
        <taxon>Rophitinae</taxon>
        <taxon>Dufourea</taxon>
    </lineage>
</organism>
<dbReference type="AlphaFoldDB" id="A0A154NYD1"/>
<dbReference type="Proteomes" id="UP000076502">
    <property type="component" value="Unassembled WGS sequence"/>
</dbReference>
<reference evidence="1 2" key="1">
    <citation type="submission" date="2015-07" db="EMBL/GenBank/DDBJ databases">
        <title>The genome of Dufourea novaeangliae.</title>
        <authorList>
            <person name="Pan H."/>
            <person name="Kapheim K."/>
        </authorList>
    </citation>
    <scope>NUCLEOTIDE SEQUENCE [LARGE SCALE GENOMIC DNA]</scope>
    <source>
        <strain evidence="1">0120121106</strain>
        <tissue evidence="1">Whole body</tissue>
    </source>
</reference>
<keyword evidence="2" id="KW-1185">Reference proteome</keyword>